<dbReference type="PANTHER" id="PTHR31642">
    <property type="entry name" value="TRICHOTHECENE 3-O-ACETYLTRANSFERASE"/>
    <property type="match status" value="1"/>
</dbReference>
<dbReference type="ExpressionAtlas" id="A0A2K3MLC9">
    <property type="expression patterns" value="baseline"/>
</dbReference>
<dbReference type="Proteomes" id="UP000236291">
    <property type="component" value="Unassembled WGS sequence"/>
</dbReference>
<dbReference type="Pfam" id="PF02458">
    <property type="entry name" value="Transferase"/>
    <property type="match status" value="1"/>
</dbReference>
<name>A0A2K3MLC9_TRIPR</name>
<dbReference type="AlphaFoldDB" id="A0A2K3MLC9"/>
<keyword evidence="2" id="KW-0808">Transferase</keyword>
<proteinExistence type="inferred from homology"/>
<dbReference type="InterPro" id="IPR023213">
    <property type="entry name" value="CAT-like_dom_sf"/>
</dbReference>
<gene>
    <name evidence="2" type="ORF">L195_g047723</name>
</gene>
<protein>
    <submittedName>
        <fullName evidence="2">Hydroxycinnamoyl-coenzyme A shikimate/quinate hydroxycinnamoyltransferase</fullName>
    </submittedName>
</protein>
<comment type="similarity">
    <text evidence="1">Belongs to the plant acyltransferase family.</text>
</comment>
<comment type="caution">
    <text evidence="2">The sequence shown here is derived from an EMBL/GenBank/DDBJ whole genome shotgun (WGS) entry which is preliminary data.</text>
</comment>
<dbReference type="EMBL" id="ASHM01066742">
    <property type="protein sequence ID" value="PNX91592.1"/>
    <property type="molecule type" value="Genomic_DNA"/>
</dbReference>
<dbReference type="InterPro" id="IPR050317">
    <property type="entry name" value="Plant_Fungal_Acyltransferase"/>
</dbReference>
<feature type="non-terminal residue" evidence="2">
    <location>
        <position position="92"/>
    </location>
</feature>
<dbReference type="GO" id="GO:0016747">
    <property type="term" value="F:acyltransferase activity, transferring groups other than amino-acyl groups"/>
    <property type="evidence" value="ECO:0007669"/>
    <property type="project" value="TreeGrafter"/>
</dbReference>
<evidence type="ECO:0000313" key="2">
    <source>
        <dbReference type="EMBL" id="PNX91592.1"/>
    </source>
</evidence>
<dbReference type="PANTHER" id="PTHR31642:SF175">
    <property type="entry name" value="SPERMIDINE HYDROXYCINNAMOYL TRANSFERASE"/>
    <property type="match status" value="1"/>
</dbReference>
<organism evidence="2 3">
    <name type="scientific">Trifolium pratense</name>
    <name type="common">Red clover</name>
    <dbReference type="NCBI Taxonomy" id="57577"/>
    <lineage>
        <taxon>Eukaryota</taxon>
        <taxon>Viridiplantae</taxon>
        <taxon>Streptophyta</taxon>
        <taxon>Embryophyta</taxon>
        <taxon>Tracheophyta</taxon>
        <taxon>Spermatophyta</taxon>
        <taxon>Magnoliopsida</taxon>
        <taxon>eudicotyledons</taxon>
        <taxon>Gunneridae</taxon>
        <taxon>Pentapetalae</taxon>
        <taxon>rosids</taxon>
        <taxon>fabids</taxon>
        <taxon>Fabales</taxon>
        <taxon>Fabaceae</taxon>
        <taxon>Papilionoideae</taxon>
        <taxon>50 kb inversion clade</taxon>
        <taxon>NPAAA clade</taxon>
        <taxon>Hologalegina</taxon>
        <taxon>IRL clade</taxon>
        <taxon>Trifolieae</taxon>
        <taxon>Trifolium</taxon>
    </lineage>
</organism>
<dbReference type="Gene3D" id="3.30.559.10">
    <property type="entry name" value="Chloramphenicol acetyltransferase-like domain"/>
    <property type="match status" value="1"/>
</dbReference>
<sequence length="92" mass="10458">MATIKACYTVKPSESTPKGRLWLSDLDQVVRLSHTPLIYIYKSQKQNQKSRAIIETLKNSLSKILVHYYPIAGRYCYKDGGRLELNLNAKGA</sequence>
<evidence type="ECO:0000256" key="1">
    <source>
        <dbReference type="ARBA" id="ARBA00009861"/>
    </source>
</evidence>
<reference evidence="2 3" key="2">
    <citation type="journal article" date="2017" name="Front. Plant Sci.">
        <title>Gene Classification and Mining of Molecular Markers Useful in Red Clover (Trifolium pratense) Breeding.</title>
        <authorList>
            <person name="Istvanek J."/>
            <person name="Dluhosova J."/>
            <person name="Dluhos P."/>
            <person name="Patkova L."/>
            <person name="Nedelnik J."/>
            <person name="Repkova J."/>
        </authorList>
    </citation>
    <scope>NUCLEOTIDE SEQUENCE [LARGE SCALE GENOMIC DNA]</scope>
    <source>
        <strain evidence="3">cv. Tatra</strain>
        <tissue evidence="2">Young leaves</tissue>
    </source>
</reference>
<evidence type="ECO:0000313" key="3">
    <source>
        <dbReference type="Proteomes" id="UP000236291"/>
    </source>
</evidence>
<reference evidence="2 3" key="1">
    <citation type="journal article" date="2014" name="Am. J. Bot.">
        <title>Genome assembly and annotation for red clover (Trifolium pratense; Fabaceae).</title>
        <authorList>
            <person name="Istvanek J."/>
            <person name="Jaros M."/>
            <person name="Krenek A."/>
            <person name="Repkova J."/>
        </authorList>
    </citation>
    <scope>NUCLEOTIDE SEQUENCE [LARGE SCALE GENOMIC DNA]</scope>
    <source>
        <strain evidence="3">cv. Tatra</strain>
        <tissue evidence="2">Young leaves</tissue>
    </source>
</reference>
<accession>A0A2K3MLC9</accession>
<dbReference type="STRING" id="57577.A0A2K3MLC9"/>